<sequence length="355" mass="40205">MSKGLEGNLWDVAIEKAKEVGEENKASEDSAVFLIGNKNAGKTSIILRFLDRDEPPKPTVALEYTYGRRSKGHNIAKDVGHIWELGGGTWLAKLMDVPLNPDTVLHTALIIVVDLSKPNEMWFTLETLLNTAKSRIETIISEMKPDNPTIREVFRSKAWERVGPDHPDKSMIDPFLIPLVIIGSKYDVFQDFDSEKKKVICKTLRFIAHTHGASLQFFSLKMEQLVTKIRALISHYLFSTSSSSKLQVEHNKPLMVPEGQDSFQQIGTPPLADKDIGRVQAKTPMELWKHAFEGHFPQHNADNAALVEDPAKDPQYAEPAIDNLRTQKDEELERYRKMSERRAKKAQGDYQDIMS</sequence>
<evidence type="ECO:0000313" key="16">
    <source>
        <dbReference type="EMBL" id="KAK3584581.1"/>
    </source>
</evidence>
<dbReference type="PANTHER" id="PTHR13236:SF0">
    <property type="entry name" value="CYTOPLASMIC DYNEIN 2 LIGHT INTERMEDIATE CHAIN 1"/>
    <property type="match status" value="1"/>
</dbReference>
<evidence type="ECO:0000256" key="2">
    <source>
        <dbReference type="ARBA" id="ARBA00004300"/>
    </source>
</evidence>
<dbReference type="PANTHER" id="PTHR13236">
    <property type="entry name" value="DYNEIN 2 LIGHT INTERMEDIATE CHAIN, ISOFORM 2"/>
    <property type="match status" value="1"/>
</dbReference>
<evidence type="ECO:0000256" key="3">
    <source>
        <dbReference type="ARBA" id="ARBA00004430"/>
    </source>
</evidence>
<evidence type="ECO:0000256" key="14">
    <source>
        <dbReference type="ARBA" id="ARBA00023273"/>
    </source>
</evidence>
<evidence type="ECO:0000256" key="9">
    <source>
        <dbReference type="ARBA" id="ARBA00022794"/>
    </source>
</evidence>
<reference evidence="16" key="1">
    <citation type="journal article" date="2021" name="Genome Biol. Evol.">
        <title>A High-Quality Reference Genome for a Parasitic Bivalve with Doubly Uniparental Inheritance (Bivalvia: Unionida).</title>
        <authorList>
            <person name="Smith C.H."/>
        </authorList>
    </citation>
    <scope>NUCLEOTIDE SEQUENCE</scope>
    <source>
        <strain evidence="16">CHS0354</strain>
    </source>
</reference>
<dbReference type="SUPFAM" id="SSF52540">
    <property type="entry name" value="P-loop containing nucleoside triphosphate hydrolases"/>
    <property type="match status" value="1"/>
</dbReference>
<evidence type="ECO:0000256" key="12">
    <source>
        <dbReference type="ARBA" id="ARBA00023175"/>
    </source>
</evidence>
<dbReference type="Proteomes" id="UP001195483">
    <property type="component" value="Unassembled WGS sequence"/>
</dbReference>
<organism evidence="16 17">
    <name type="scientific">Potamilus streckersoni</name>
    <dbReference type="NCBI Taxonomy" id="2493646"/>
    <lineage>
        <taxon>Eukaryota</taxon>
        <taxon>Metazoa</taxon>
        <taxon>Spiralia</taxon>
        <taxon>Lophotrochozoa</taxon>
        <taxon>Mollusca</taxon>
        <taxon>Bivalvia</taxon>
        <taxon>Autobranchia</taxon>
        <taxon>Heteroconchia</taxon>
        <taxon>Palaeoheterodonta</taxon>
        <taxon>Unionida</taxon>
        <taxon>Unionoidea</taxon>
        <taxon>Unionidae</taxon>
        <taxon>Ambleminae</taxon>
        <taxon>Lampsilini</taxon>
        <taxon>Potamilus</taxon>
    </lineage>
</organism>
<keyword evidence="9" id="KW-0970">Cilium biogenesis/degradation</keyword>
<dbReference type="InterPro" id="IPR040045">
    <property type="entry name" value="DYNC2LI1"/>
</dbReference>
<reference evidence="16" key="2">
    <citation type="journal article" date="2021" name="Genome Biol. Evol.">
        <title>Developing a high-quality reference genome for a parasitic bivalve with doubly uniparental inheritance (Bivalvia: Unionida).</title>
        <authorList>
            <person name="Smith C.H."/>
        </authorList>
    </citation>
    <scope>NUCLEOTIDE SEQUENCE</scope>
    <source>
        <strain evidence="16">CHS0354</strain>
        <tissue evidence="16">Mantle</tissue>
    </source>
</reference>
<evidence type="ECO:0000313" key="17">
    <source>
        <dbReference type="Proteomes" id="UP001195483"/>
    </source>
</evidence>
<keyword evidence="12" id="KW-0505">Motor protein</keyword>
<accession>A0AAE0VNW8</accession>
<protein>
    <recommendedName>
        <fullName evidence="5">Cytoplasmic dynein 2 light intermediate chain 1</fullName>
    </recommendedName>
</protein>
<evidence type="ECO:0000256" key="15">
    <source>
        <dbReference type="SAM" id="MobiDB-lite"/>
    </source>
</evidence>
<keyword evidence="6" id="KW-0217">Developmental protein</keyword>
<dbReference type="GO" id="GO:0036064">
    <property type="term" value="C:ciliary basal body"/>
    <property type="evidence" value="ECO:0007669"/>
    <property type="project" value="TreeGrafter"/>
</dbReference>
<dbReference type="Pfam" id="PF05783">
    <property type="entry name" value="DLIC"/>
    <property type="match status" value="1"/>
</dbReference>
<dbReference type="GO" id="GO:0035735">
    <property type="term" value="P:intraciliary transport involved in cilium assembly"/>
    <property type="evidence" value="ECO:0007669"/>
    <property type="project" value="InterPro"/>
</dbReference>
<dbReference type="AlphaFoldDB" id="A0AAE0VNW8"/>
<feature type="region of interest" description="Disordered" evidence="15">
    <location>
        <begin position="309"/>
        <end position="330"/>
    </location>
</feature>
<dbReference type="Gene3D" id="3.40.50.300">
    <property type="entry name" value="P-loop containing nucleotide triphosphate hydrolases"/>
    <property type="match status" value="1"/>
</dbReference>
<dbReference type="InterPro" id="IPR027417">
    <property type="entry name" value="P-loop_NTPase"/>
</dbReference>
<dbReference type="GO" id="GO:0035721">
    <property type="term" value="P:intraciliary retrograde transport"/>
    <property type="evidence" value="ECO:0007669"/>
    <property type="project" value="InterPro"/>
</dbReference>
<evidence type="ECO:0000256" key="10">
    <source>
        <dbReference type="ARBA" id="ARBA00023017"/>
    </source>
</evidence>
<keyword evidence="11" id="KW-0969">Cilium</keyword>
<dbReference type="GO" id="GO:0045504">
    <property type="term" value="F:dynein heavy chain binding"/>
    <property type="evidence" value="ECO:0007669"/>
    <property type="project" value="TreeGrafter"/>
</dbReference>
<keyword evidence="13" id="KW-0206">Cytoskeleton</keyword>
<evidence type="ECO:0000256" key="6">
    <source>
        <dbReference type="ARBA" id="ARBA00022473"/>
    </source>
</evidence>
<keyword evidence="14" id="KW-0966">Cell projection</keyword>
<evidence type="ECO:0000256" key="1">
    <source>
        <dbReference type="ARBA" id="ARBA00004120"/>
    </source>
</evidence>
<evidence type="ECO:0000256" key="13">
    <source>
        <dbReference type="ARBA" id="ARBA00023212"/>
    </source>
</evidence>
<dbReference type="EMBL" id="JAEAOA010002333">
    <property type="protein sequence ID" value="KAK3584581.1"/>
    <property type="molecule type" value="Genomic_DNA"/>
</dbReference>
<evidence type="ECO:0000256" key="11">
    <source>
        <dbReference type="ARBA" id="ARBA00023069"/>
    </source>
</evidence>
<comment type="similarity">
    <text evidence="4">Belongs to the dynein light intermediate chain family.</text>
</comment>
<evidence type="ECO:0000256" key="4">
    <source>
        <dbReference type="ARBA" id="ARBA00006831"/>
    </source>
</evidence>
<comment type="caution">
    <text evidence="16">The sequence shown here is derived from an EMBL/GenBank/DDBJ whole genome shotgun (WGS) entry which is preliminary data.</text>
</comment>
<keyword evidence="8" id="KW-0493">Microtubule</keyword>
<evidence type="ECO:0000256" key="7">
    <source>
        <dbReference type="ARBA" id="ARBA00022490"/>
    </source>
</evidence>
<evidence type="ECO:0000256" key="8">
    <source>
        <dbReference type="ARBA" id="ARBA00022701"/>
    </source>
</evidence>
<comment type="subcellular location">
    <subcellularLocation>
        <location evidence="3">Cytoplasm</location>
        <location evidence="3">Cytoskeleton</location>
        <location evidence="3">Cilium axoneme</location>
    </subcellularLocation>
    <subcellularLocation>
        <location evidence="1">Cytoplasm</location>
        <location evidence="1">Cytoskeleton</location>
        <location evidence="1">Cilium basal body</location>
    </subcellularLocation>
    <subcellularLocation>
        <location evidence="2">Cytoplasm</location>
        <location evidence="2">Cytoskeleton</location>
        <location evidence="2">Microtubule organizing center</location>
        <location evidence="2">Centrosome</location>
    </subcellularLocation>
</comment>
<gene>
    <name evidence="16" type="ORF">CHS0354_040283</name>
</gene>
<dbReference type="InterPro" id="IPR022780">
    <property type="entry name" value="Dynein_light_int_chain"/>
</dbReference>
<evidence type="ECO:0000256" key="5">
    <source>
        <dbReference type="ARBA" id="ARBA00018863"/>
    </source>
</evidence>
<dbReference type="GO" id="GO:0005813">
    <property type="term" value="C:centrosome"/>
    <property type="evidence" value="ECO:0007669"/>
    <property type="project" value="UniProtKB-SubCell"/>
</dbReference>
<proteinExistence type="inferred from homology"/>
<keyword evidence="7" id="KW-0963">Cytoplasm</keyword>
<dbReference type="GO" id="GO:0005930">
    <property type="term" value="C:axoneme"/>
    <property type="evidence" value="ECO:0007669"/>
    <property type="project" value="UniProtKB-SubCell"/>
</dbReference>
<dbReference type="GO" id="GO:0005874">
    <property type="term" value="C:microtubule"/>
    <property type="evidence" value="ECO:0007669"/>
    <property type="project" value="UniProtKB-KW"/>
</dbReference>
<keyword evidence="17" id="KW-1185">Reference proteome</keyword>
<name>A0AAE0VNW8_9BIVA</name>
<keyword evidence="10" id="KW-0243">Dynein</keyword>
<dbReference type="GO" id="GO:0005868">
    <property type="term" value="C:cytoplasmic dynein complex"/>
    <property type="evidence" value="ECO:0007669"/>
    <property type="project" value="InterPro"/>
</dbReference>
<reference evidence="16" key="3">
    <citation type="submission" date="2023-05" db="EMBL/GenBank/DDBJ databases">
        <authorList>
            <person name="Smith C.H."/>
        </authorList>
    </citation>
    <scope>NUCLEOTIDE SEQUENCE</scope>
    <source>
        <strain evidence="16">CHS0354</strain>
        <tissue evidence="16">Mantle</tissue>
    </source>
</reference>